<dbReference type="InterPro" id="IPR019618">
    <property type="entry name" value="Spore_germination_GerPA"/>
</dbReference>
<evidence type="ECO:0000256" key="1">
    <source>
        <dbReference type="SAM" id="MobiDB-lite"/>
    </source>
</evidence>
<name>A0ABQ4N186_9BACL</name>
<dbReference type="PANTHER" id="PTHR37808">
    <property type="entry name" value="SPORE GERMINATION PROTEIN-LIKE PROTEIN YDZR-RELATED"/>
    <property type="match status" value="1"/>
</dbReference>
<evidence type="ECO:0000313" key="2">
    <source>
        <dbReference type="EMBL" id="GIQ61941.1"/>
    </source>
</evidence>
<dbReference type="Proteomes" id="UP000680304">
    <property type="component" value="Unassembled WGS sequence"/>
</dbReference>
<dbReference type="Pfam" id="PF10676">
    <property type="entry name" value="gerPA"/>
    <property type="match status" value="1"/>
</dbReference>
<dbReference type="EMBL" id="BOVJ01000015">
    <property type="protein sequence ID" value="GIQ61941.1"/>
    <property type="molecule type" value="Genomic_DNA"/>
</dbReference>
<keyword evidence="3" id="KW-1185">Reference proteome</keyword>
<proteinExistence type="predicted"/>
<feature type="region of interest" description="Disordered" evidence="1">
    <location>
        <begin position="59"/>
        <end position="80"/>
    </location>
</feature>
<protein>
    <submittedName>
        <fullName evidence="2">Germination protein GerPA</fullName>
    </submittedName>
</protein>
<reference evidence="2 3" key="1">
    <citation type="submission" date="2021-04" db="EMBL/GenBank/DDBJ databases">
        <title>Draft genome sequence of Paenibacillus cisolokensis, LC2-13A.</title>
        <authorList>
            <person name="Uke A."/>
            <person name="Chhe C."/>
            <person name="Baramee S."/>
            <person name="Kosugi A."/>
        </authorList>
    </citation>
    <scope>NUCLEOTIDE SEQUENCE [LARGE SCALE GENOMIC DNA]</scope>
    <source>
        <strain evidence="2 3">LC2-13A</strain>
    </source>
</reference>
<gene>
    <name evidence="2" type="primary">gerPA</name>
    <name evidence="2" type="ORF">PACILC2_05090</name>
</gene>
<dbReference type="RefSeq" id="WP_062493352.1">
    <property type="nucleotide sequence ID" value="NZ_BOVJ01000015.1"/>
</dbReference>
<sequence length="80" mass="7840">MPSVVGFVNIVNVGSGSIVHFGDALQISPNSTSKTFAGAGSFLTGSLANSNSAVSATNSIDPDVQDSSNNKVAAGAGNIV</sequence>
<dbReference type="PANTHER" id="PTHR37808:SF3">
    <property type="entry name" value="SPORE GERMINATION PROTEIN GERPA-RELATED"/>
    <property type="match status" value="1"/>
</dbReference>
<organism evidence="2 3">
    <name type="scientific">Paenibacillus cisolokensis</name>
    <dbReference type="NCBI Taxonomy" id="1658519"/>
    <lineage>
        <taxon>Bacteria</taxon>
        <taxon>Bacillati</taxon>
        <taxon>Bacillota</taxon>
        <taxon>Bacilli</taxon>
        <taxon>Bacillales</taxon>
        <taxon>Paenibacillaceae</taxon>
        <taxon>Paenibacillus</taxon>
    </lineage>
</organism>
<comment type="caution">
    <text evidence="2">The sequence shown here is derived from an EMBL/GenBank/DDBJ whole genome shotgun (WGS) entry which is preliminary data.</text>
</comment>
<accession>A0ABQ4N186</accession>
<evidence type="ECO:0000313" key="3">
    <source>
        <dbReference type="Proteomes" id="UP000680304"/>
    </source>
</evidence>